<dbReference type="AlphaFoldDB" id="C8ZFX3"/>
<organism evidence="2">
    <name type="scientific">Saccharomyces cerevisiae (strain Lalvin EC1118 / Prise de mousse)</name>
    <name type="common">Baker's yeast</name>
    <dbReference type="NCBI Taxonomy" id="643680"/>
    <lineage>
        <taxon>Eukaryota</taxon>
        <taxon>Fungi</taxon>
        <taxon>Dikarya</taxon>
        <taxon>Ascomycota</taxon>
        <taxon>Saccharomycotina</taxon>
        <taxon>Saccharomycetes</taxon>
        <taxon>Saccharomycetales</taxon>
        <taxon>Saccharomycetaceae</taxon>
        <taxon>Saccharomyces</taxon>
    </lineage>
</organism>
<dbReference type="HOGENOM" id="CLU_1846697_0_0_1"/>
<dbReference type="EMBL" id="FN393086">
    <property type="protein sequence ID" value="CAY82346.1"/>
    <property type="molecule type" value="Genomic_DNA"/>
</dbReference>
<accession>C8ZFX3</accession>
<reference evidence="2" key="1">
    <citation type="journal article" date="2009" name="Proc. Natl. Acad. Sci. U.S.A.">
        <title>Eukaryote-to-eukaryote gene transfer events revealed by the genome sequence of the wine yeast Saccharomyces cerevisiae EC1118.</title>
        <authorList>
            <person name="Novo M."/>
            <person name="Bigey F."/>
            <person name="Beyne E."/>
            <person name="Galeote V."/>
            <person name="Gavory F."/>
            <person name="Mallet S."/>
            <person name="Cambot B."/>
            <person name="Legras J.L."/>
            <person name="Wincker P."/>
            <person name="Casaregola S."/>
            <person name="Dequin S."/>
        </authorList>
    </citation>
    <scope>NUCLEOTIDE SEQUENCE [LARGE SCALE GENOMIC DNA]</scope>
    <source>
        <strain evidence="2">Lalvin EC1118</strain>
        <strain>Lalvin EC1118 / Prise de mousse</strain>
    </source>
</reference>
<proteinExistence type="predicted"/>
<gene>
    <name evidence="2" type="ORF">EC1118_1N9_0738g</name>
</gene>
<evidence type="ECO:0000256" key="1">
    <source>
        <dbReference type="SAM" id="Phobius"/>
    </source>
</evidence>
<evidence type="ECO:0000313" key="2">
    <source>
        <dbReference type="EMBL" id="CAY82346.1"/>
    </source>
</evidence>
<keyword evidence="1" id="KW-0812">Transmembrane</keyword>
<feature type="transmembrane region" description="Helical" evidence="1">
    <location>
        <begin position="63"/>
        <end position="86"/>
    </location>
</feature>
<keyword evidence="1" id="KW-0472">Membrane</keyword>
<name>C8ZFX3_YEAS8</name>
<sequence length="139" mass="15510">MWLINHTYKLLSYFLRKASNRFFNSSSSSFSCSFLVFLFVVFFSDCFFSITSFLISFGILSSFLIFSLFCLGFLTVIGCLASALSLSSLSKAKIGFSSSLSSISPEGSLKSEEMLEDDEDKEFSSLLYGTSYVFAISFK</sequence>
<keyword evidence="1" id="KW-1133">Transmembrane helix</keyword>
<protein>
    <submittedName>
        <fullName evidence="2">EC1118_1N9_0738p</fullName>
    </submittedName>
</protein>